<evidence type="ECO:0000313" key="8">
    <source>
        <dbReference type="Proteomes" id="UP000424673"/>
    </source>
</evidence>
<protein>
    <recommendedName>
        <fullName evidence="5">Putrescine-binding periplasmic protein</fullName>
    </recommendedName>
</protein>
<reference evidence="7 8" key="2">
    <citation type="journal article" date="2021" name="AMB Express">
        <title>Isolation and characterisation of Methylocystis spp. for poly-3-hydroxybutyrate production using waste methane feedstocks.</title>
        <authorList>
            <person name="Rumah B.L."/>
            <person name="Stead C.E."/>
            <person name="Claxton Stevens B.H."/>
            <person name="Minton N.P."/>
            <person name="Grosse-Honebrink A."/>
            <person name="Zhang Y."/>
        </authorList>
    </citation>
    <scope>NUCLEOTIDE SEQUENCE [LARGE SCALE GENOMIC DNA]</scope>
    <source>
        <strain evidence="7 8">BRCS1</strain>
    </source>
</reference>
<feature type="signal peptide" evidence="6">
    <location>
        <begin position="1"/>
        <end position="17"/>
    </location>
</feature>
<accession>A0ABX6ED00</accession>
<evidence type="ECO:0000256" key="6">
    <source>
        <dbReference type="SAM" id="SignalP"/>
    </source>
</evidence>
<evidence type="ECO:0000256" key="3">
    <source>
        <dbReference type="ARBA" id="ARBA00022729"/>
    </source>
</evidence>
<evidence type="ECO:0000256" key="4">
    <source>
        <dbReference type="ARBA" id="ARBA00022764"/>
    </source>
</evidence>
<comment type="similarity">
    <text evidence="5">Belongs to the bacterial solute-binding protein PotD/PotF family.</text>
</comment>
<dbReference type="RefSeq" id="WP_154450726.1">
    <property type="nucleotide sequence ID" value="NZ_CP044328.1"/>
</dbReference>
<keyword evidence="8" id="KW-1185">Reference proteome</keyword>
<gene>
    <name evidence="7" type="ORF">F7D13_01315</name>
</gene>
<dbReference type="Pfam" id="PF13416">
    <property type="entry name" value="SBP_bac_8"/>
    <property type="match status" value="1"/>
</dbReference>
<dbReference type="Proteomes" id="UP000424673">
    <property type="component" value="Chromosome"/>
</dbReference>
<comment type="subcellular location">
    <subcellularLocation>
        <location evidence="1 5">Periplasm</location>
    </subcellularLocation>
</comment>
<dbReference type="SUPFAM" id="SSF53850">
    <property type="entry name" value="Periplasmic binding protein-like II"/>
    <property type="match status" value="1"/>
</dbReference>
<evidence type="ECO:0000313" key="7">
    <source>
        <dbReference type="EMBL" id="QGM92772.1"/>
    </source>
</evidence>
<keyword evidence="2 5" id="KW-0813">Transport</keyword>
<evidence type="ECO:0000256" key="1">
    <source>
        <dbReference type="ARBA" id="ARBA00004418"/>
    </source>
</evidence>
<proteinExistence type="inferred from homology"/>
<dbReference type="Gene3D" id="3.40.190.10">
    <property type="entry name" value="Periplasmic binding protein-like II"/>
    <property type="match status" value="2"/>
</dbReference>
<name>A0ABX6ED00_9HYPH</name>
<keyword evidence="3 6" id="KW-0732">Signal</keyword>
<keyword evidence="4 5" id="KW-0574">Periplasm</keyword>
<dbReference type="EMBL" id="CP044328">
    <property type="protein sequence ID" value="QGM92772.1"/>
    <property type="molecule type" value="Genomic_DNA"/>
</dbReference>
<reference evidence="8" key="1">
    <citation type="submission" date="2019-09" db="EMBL/GenBank/DDBJ databases">
        <title>Isolation and complete genome sequencing of Methylocystis species.</title>
        <authorList>
            <person name="Rumah B.L."/>
            <person name="Stead C.E."/>
            <person name="Stevens B.C."/>
            <person name="Minton N.P."/>
            <person name="Grosse-Honebrink A."/>
            <person name="Zhang Y."/>
        </authorList>
    </citation>
    <scope>NUCLEOTIDE SEQUENCE [LARGE SCALE GENOMIC DNA]</scope>
    <source>
        <strain evidence="8">BRCS1</strain>
    </source>
</reference>
<dbReference type="InterPro" id="IPR001188">
    <property type="entry name" value="Sperm_putr-bd"/>
</dbReference>
<dbReference type="PANTHER" id="PTHR30222:SF12">
    <property type="entry name" value="NORSPERMIDINE SENSOR"/>
    <property type="match status" value="1"/>
</dbReference>
<evidence type="ECO:0000256" key="2">
    <source>
        <dbReference type="ARBA" id="ARBA00022448"/>
    </source>
</evidence>
<organism evidence="7 8">
    <name type="scientific">Methylocystis rosea</name>
    <dbReference type="NCBI Taxonomy" id="173366"/>
    <lineage>
        <taxon>Bacteria</taxon>
        <taxon>Pseudomonadati</taxon>
        <taxon>Pseudomonadota</taxon>
        <taxon>Alphaproteobacteria</taxon>
        <taxon>Hyphomicrobiales</taxon>
        <taxon>Methylocystaceae</taxon>
        <taxon>Methylocystis</taxon>
    </lineage>
</organism>
<sequence>MSPTSVLRVALSSVALAFSCCVPAISQERIVNVLGWGDYVDPRVLRDFTRTTGIEVTYESYSSDESLETTLQPGNRAFDVVIVSSGVLRKQIARGLYQKLDRSKLPNAVNLWPEIMERLATYDPGNVHAVNYSWFAMGIAYDVGKARELMGKASPSADSSFDSWGLLFQQKNLKKMSTCGVGILDSPEDLSSAALQYLWSNWRLSPGLDRRTDGIRAAELLTAVRRDSKRLDSHDYVNALVNGDVCVAVGFSLDSLRARYTAGMVKEFVEIDFFIPREGAPIRLDNLVIPTDAPHVEEAYKFIDFLLQPEIAARNTNFIGVANGVLASKSLVDGSISRNKSIYPDAAMMKRLIAPQLDDGAPATGQTISREGTPTGKATWWGLGRRISKPAKSSIF</sequence>
<dbReference type="PRINTS" id="PR00909">
    <property type="entry name" value="SPERMDNBNDNG"/>
</dbReference>
<evidence type="ECO:0000256" key="5">
    <source>
        <dbReference type="PIRNR" id="PIRNR019574"/>
    </source>
</evidence>
<feature type="chain" id="PRO_5045737047" description="Putrescine-binding periplasmic protein" evidence="6">
    <location>
        <begin position="18"/>
        <end position="396"/>
    </location>
</feature>
<dbReference type="PIRSF" id="PIRSF019574">
    <property type="entry name" value="Periplasmic_polyamine_BP"/>
    <property type="match status" value="1"/>
</dbReference>
<dbReference type="PANTHER" id="PTHR30222">
    <property type="entry name" value="SPERMIDINE/PUTRESCINE-BINDING PERIPLASMIC PROTEIN"/>
    <property type="match status" value="1"/>
</dbReference>
<dbReference type="InterPro" id="IPR006059">
    <property type="entry name" value="SBP"/>
</dbReference>
<comment type="function">
    <text evidence="5">Required for the activity of the bacterial periplasmic transport system of putrescine.</text>
</comment>